<reference evidence="16 17" key="1">
    <citation type="submission" date="2019-09" db="EMBL/GenBank/DDBJ databases">
        <authorList>
            <person name="Depoorter E."/>
        </authorList>
    </citation>
    <scope>NUCLEOTIDE SEQUENCE [LARGE SCALE GENOMIC DNA]</scope>
    <source>
        <strain evidence="16">LMG 30113</strain>
    </source>
</reference>
<proteinExistence type="inferred from homology"/>
<evidence type="ECO:0000256" key="5">
    <source>
        <dbReference type="ARBA" id="ARBA00022692"/>
    </source>
</evidence>
<dbReference type="AlphaFoldDB" id="A0A6J5DIH2"/>
<evidence type="ECO:0000256" key="2">
    <source>
        <dbReference type="ARBA" id="ARBA00004389"/>
    </source>
</evidence>
<dbReference type="GO" id="GO:0008117">
    <property type="term" value="F:sphinganine-1-phosphate aldolase activity"/>
    <property type="evidence" value="ECO:0007669"/>
    <property type="project" value="TreeGrafter"/>
</dbReference>
<dbReference type="InterPro" id="IPR050477">
    <property type="entry name" value="GrpII_AminoAcid_Decarb"/>
</dbReference>
<organism evidence="16 17">
    <name type="scientific">Burkholderia paludis</name>
    <dbReference type="NCBI Taxonomy" id="1506587"/>
    <lineage>
        <taxon>Bacteria</taxon>
        <taxon>Pseudomonadati</taxon>
        <taxon>Pseudomonadota</taxon>
        <taxon>Betaproteobacteria</taxon>
        <taxon>Burkholderiales</taxon>
        <taxon>Burkholderiaceae</taxon>
        <taxon>Burkholderia</taxon>
        <taxon>Burkholderia cepacia complex</taxon>
    </lineage>
</organism>
<comment type="subcellular location">
    <subcellularLocation>
        <location evidence="2">Endoplasmic reticulum membrane</location>
        <topology evidence="2">Single-pass membrane protein</topology>
    </subcellularLocation>
</comment>
<evidence type="ECO:0000313" key="16">
    <source>
        <dbReference type="EMBL" id="VWB66424.1"/>
    </source>
</evidence>
<dbReference type="Proteomes" id="UP000494330">
    <property type="component" value="Unassembled WGS sequence"/>
</dbReference>
<comment type="cofactor">
    <cofactor evidence="1 14 15">
        <name>pyridoxal 5'-phosphate</name>
        <dbReference type="ChEBI" id="CHEBI:597326"/>
    </cofactor>
</comment>
<keyword evidence="9" id="KW-1133">Transmembrane helix</keyword>
<evidence type="ECO:0000256" key="15">
    <source>
        <dbReference type="RuleBase" id="RU000382"/>
    </source>
</evidence>
<dbReference type="InterPro" id="IPR015421">
    <property type="entry name" value="PyrdxlP-dep_Trfase_major"/>
</dbReference>
<dbReference type="InterPro" id="IPR015422">
    <property type="entry name" value="PyrdxlP-dep_Trfase_small"/>
</dbReference>
<dbReference type="EMBL" id="CABVQD010000008">
    <property type="protein sequence ID" value="VWB66424.1"/>
    <property type="molecule type" value="Genomic_DNA"/>
</dbReference>
<dbReference type="GO" id="GO:0030149">
    <property type="term" value="P:sphingolipid catabolic process"/>
    <property type="evidence" value="ECO:0007669"/>
    <property type="project" value="TreeGrafter"/>
</dbReference>
<comment type="pathway">
    <text evidence="4">Sphingolipid metabolism.</text>
</comment>
<keyword evidence="6" id="KW-0256">Endoplasmic reticulum</keyword>
<dbReference type="GO" id="GO:0019752">
    <property type="term" value="P:carboxylic acid metabolic process"/>
    <property type="evidence" value="ECO:0007669"/>
    <property type="project" value="InterPro"/>
</dbReference>
<comment type="similarity">
    <text evidence="13">Belongs to the group II decarboxylase family. Sphingosine-1-phosphate lyase subfamily.</text>
</comment>
<keyword evidence="10" id="KW-0443">Lipid metabolism</keyword>
<keyword evidence="8" id="KW-0746">Sphingolipid metabolism</keyword>
<evidence type="ECO:0000256" key="7">
    <source>
        <dbReference type="ARBA" id="ARBA00022898"/>
    </source>
</evidence>
<dbReference type="SUPFAM" id="SSF53383">
    <property type="entry name" value="PLP-dependent transferases"/>
    <property type="match status" value="1"/>
</dbReference>
<dbReference type="PANTHER" id="PTHR42735">
    <property type="match status" value="1"/>
</dbReference>
<keyword evidence="12 15" id="KW-0456">Lyase</keyword>
<dbReference type="RefSeq" id="WP_244980406.1">
    <property type="nucleotide sequence ID" value="NZ_CABVQD010000008.1"/>
</dbReference>
<keyword evidence="11" id="KW-0472">Membrane</keyword>
<keyword evidence="17" id="KW-1185">Reference proteome</keyword>
<keyword evidence="5" id="KW-0812">Transmembrane</keyword>
<evidence type="ECO:0000313" key="17">
    <source>
        <dbReference type="Proteomes" id="UP000494330"/>
    </source>
</evidence>
<evidence type="ECO:0000256" key="10">
    <source>
        <dbReference type="ARBA" id="ARBA00023098"/>
    </source>
</evidence>
<keyword evidence="7 14" id="KW-0663">Pyridoxal phosphate</keyword>
<comment type="pathway">
    <text evidence="3">Lipid metabolism; sphingolipid metabolism.</text>
</comment>
<evidence type="ECO:0000256" key="12">
    <source>
        <dbReference type="ARBA" id="ARBA00023239"/>
    </source>
</evidence>
<dbReference type="PANTHER" id="PTHR42735:SF6">
    <property type="entry name" value="SPHINGOSINE-1-PHOSPHATE LYASE 1"/>
    <property type="match status" value="1"/>
</dbReference>
<dbReference type="Gene3D" id="3.90.1150.10">
    <property type="entry name" value="Aspartate Aminotransferase, domain 1"/>
    <property type="match status" value="1"/>
</dbReference>
<evidence type="ECO:0000256" key="8">
    <source>
        <dbReference type="ARBA" id="ARBA00022919"/>
    </source>
</evidence>
<evidence type="ECO:0000256" key="11">
    <source>
        <dbReference type="ARBA" id="ARBA00023136"/>
    </source>
</evidence>
<dbReference type="GO" id="GO:0030170">
    <property type="term" value="F:pyridoxal phosphate binding"/>
    <property type="evidence" value="ECO:0007669"/>
    <property type="project" value="InterPro"/>
</dbReference>
<dbReference type="GO" id="GO:0016020">
    <property type="term" value="C:membrane"/>
    <property type="evidence" value="ECO:0007669"/>
    <property type="project" value="GOC"/>
</dbReference>
<evidence type="ECO:0000256" key="4">
    <source>
        <dbReference type="ARBA" id="ARBA00004991"/>
    </source>
</evidence>
<protein>
    <submittedName>
        <fullName evidence="16">Decarboxylase</fullName>
    </submittedName>
</protein>
<evidence type="ECO:0000256" key="14">
    <source>
        <dbReference type="PIRSR" id="PIRSR602129-50"/>
    </source>
</evidence>
<dbReference type="Gene3D" id="3.40.640.10">
    <property type="entry name" value="Type I PLP-dependent aspartate aminotransferase-like (Major domain)"/>
    <property type="match status" value="1"/>
</dbReference>
<gene>
    <name evidence="16" type="ORF">BPA30113_02971</name>
</gene>
<dbReference type="Gene3D" id="6.10.140.2150">
    <property type="match status" value="1"/>
</dbReference>
<name>A0A6J5DIH2_9BURK</name>
<accession>A0A6J5DIH2</accession>
<dbReference type="InterPro" id="IPR002129">
    <property type="entry name" value="PyrdxlP-dep_de-COase"/>
</dbReference>
<evidence type="ECO:0000256" key="3">
    <source>
        <dbReference type="ARBA" id="ARBA00004760"/>
    </source>
</evidence>
<evidence type="ECO:0000256" key="13">
    <source>
        <dbReference type="ARBA" id="ARBA00038302"/>
    </source>
</evidence>
<feature type="modified residue" description="N6-(pyridoxal phosphate)lysine" evidence="14">
    <location>
        <position position="271"/>
    </location>
</feature>
<sequence>MIDPKTIKEMLYPYADRFDTISGFPEAGLDKSEILERIRFMSEQEDKAWEGGKVSGSLYSGEHEHYRFLNECFGFFSHSNVLQRDLCPSMNIFEAEIIEMTLEMLNGDAVKAATPGHSACGVIGSGGTESILNAMLGYREKARAEKKITRPNIIWPVSAHPAFTKAAHLFSIEVIRAPLNDDTTVDLDFVRAHINENTIAIIGSATNYPYGTVDDIPALSQIAIEKNVWLHVDGCLGGWILPWGQQLGFPNIPVFDFRLPGVTSISADTHKYGYGLKGTSVLAWRDASFRRYQYYILPEWIGGKYASPGLAGSRSGGLIAATWASMRHLGKAGYLERAKRIFETSLAMQQVVAGHPELKLLGKPTYCFSFNSPAFNVYHVNDFMAGRGWRFNGQQNPEAIHMCVTGPQTRDGVIDRFAADLDEAVAHARKAHPGQPRSGGMYGGGGGVDASVVPEDLVLTMLLDAFTDGVPG</sequence>
<evidence type="ECO:0000256" key="6">
    <source>
        <dbReference type="ARBA" id="ARBA00022824"/>
    </source>
</evidence>
<dbReference type="FunFam" id="3.40.640.10:FF:000020">
    <property type="entry name" value="sphingosine-1-phosphate lyase 1"/>
    <property type="match status" value="1"/>
</dbReference>
<evidence type="ECO:0000256" key="1">
    <source>
        <dbReference type="ARBA" id="ARBA00001933"/>
    </source>
</evidence>
<dbReference type="Pfam" id="PF00282">
    <property type="entry name" value="Pyridoxal_deC"/>
    <property type="match status" value="1"/>
</dbReference>
<dbReference type="InterPro" id="IPR015424">
    <property type="entry name" value="PyrdxlP-dep_Trfase"/>
</dbReference>
<evidence type="ECO:0000256" key="9">
    <source>
        <dbReference type="ARBA" id="ARBA00022989"/>
    </source>
</evidence>